<dbReference type="PANTHER" id="PTHR13527">
    <property type="entry name" value="SAYSVFN DOMAIN-CONTAINING PROTEIN 1"/>
    <property type="match status" value="1"/>
</dbReference>
<evidence type="ECO:0000313" key="4">
    <source>
        <dbReference type="Proteomes" id="UP000789390"/>
    </source>
</evidence>
<dbReference type="AlphaFoldDB" id="A0A8J2RKM3"/>
<evidence type="ECO:0000256" key="1">
    <source>
        <dbReference type="SAM" id="Phobius"/>
    </source>
</evidence>
<keyword evidence="1" id="KW-1133">Transmembrane helix</keyword>
<keyword evidence="1" id="KW-0472">Membrane</keyword>
<organism evidence="3 4">
    <name type="scientific">Daphnia galeata</name>
    <dbReference type="NCBI Taxonomy" id="27404"/>
    <lineage>
        <taxon>Eukaryota</taxon>
        <taxon>Metazoa</taxon>
        <taxon>Ecdysozoa</taxon>
        <taxon>Arthropoda</taxon>
        <taxon>Crustacea</taxon>
        <taxon>Branchiopoda</taxon>
        <taxon>Diplostraca</taxon>
        <taxon>Cladocera</taxon>
        <taxon>Anomopoda</taxon>
        <taxon>Daphniidae</taxon>
        <taxon>Daphnia</taxon>
    </lineage>
</organism>
<keyword evidence="4" id="KW-1185">Reference proteome</keyword>
<evidence type="ECO:0000313" key="3">
    <source>
        <dbReference type="EMBL" id="CAH0103273.1"/>
    </source>
</evidence>
<dbReference type="EMBL" id="CAKKLH010000107">
    <property type="protein sequence ID" value="CAH0103273.1"/>
    <property type="molecule type" value="Genomic_DNA"/>
</dbReference>
<sequence>MSLSSNIEEKLKEYRCRKEAEVKLSHYRSLWERFLGKLKISNENATVRPTCEVIENVSYCQKQPAVVNQAKDKEFRSSASSGKPIPKKLYSQKKAQSIEAELKKVSLSSTHSASIHQKTTHIFKESSSNDKEFKWFLFFLKTVLWMVLYMLCLELECGAIYICVSAFYLIFTNFRNGKRKSWEPSAYSVFNPGCEAIDGTLKPEQFEKEIRYGF</sequence>
<dbReference type="OrthoDB" id="71310at2759"/>
<proteinExistence type="predicted"/>
<keyword evidence="1" id="KW-0812">Transmembrane</keyword>
<feature type="domain" description="SAYSvFN" evidence="2">
    <location>
        <begin position="142"/>
        <end position="210"/>
    </location>
</feature>
<dbReference type="InterPro" id="IPR039159">
    <property type="entry name" value="SAYSD1"/>
</dbReference>
<dbReference type="InterPro" id="IPR019387">
    <property type="entry name" value="SAYSvFN_dom"/>
</dbReference>
<gene>
    <name evidence="3" type="ORF">DGAL_LOCUS5809</name>
</gene>
<name>A0A8J2RKM3_9CRUS</name>
<protein>
    <recommendedName>
        <fullName evidence="2">SAYSvFN domain-containing protein</fullName>
    </recommendedName>
</protein>
<comment type="caution">
    <text evidence="3">The sequence shown here is derived from an EMBL/GenBank/DDBJ whole genome shotgun (WGS) entry which is preliminary data.</text>
</comment>
<dbReference type="Pfam" id="PF10260">
    <property type="entry name" value="SAYSvFN"/>
    <property type="match status" value="1"/>
</dbReference>
<reference evidence="3" key="1">
    <citation type="submission" date="2021-11" db="EMBL/GenBank/DDBJ databases">
        <authorList>
            <person name="Schell T."/>
        </authorList>
    </citation>
    <scope>NUCLEOTIDE SEQUENCE</scope>
    <source>
        <strain evidence="3">M5</strain>
    </source>
</reference>
<evidence type="ECO:0000259" key="2">
    <source>
        <dbReference type="Pfam" id="PF10260"/>
    </source>
</evidence>
<feature type="transmembrane region" description="Helical" evidence="1">
    <location>
        <begin position="158"/>
        <end position="174"/>
    </location>
</feature>
<dbReference type="PANTHER" id="PTHR13527:SF0">
    <property type="entry name" value="SAYSVFN DOMAIN-CONTAINING PROTEIN 1"/>
    <property type="match status" value="1"/>
</dbReference>
<accession>A0A8J2RKM3</accession>
<dbReference type="Proteomes" id="UP000789390">
    <property type="component" value="Unassembled WGS sequence"/>
</dbReference>